<evidence type="ECO:0008006" key="2">
    <source>
        <dbReference type="Google" id="ProtNLM"/>
    </source>
</evidence>
<dbReference type="Pfam" id="PF20901">
    <property type="entry name" value="Sf6_terminase"/>
    <property type="match status" value="1"/>
</dbReference>
<dbReference type="InterPro" id="IPR048683">
    <property type="entry name" value="Sf6_terminase"/>
</dbReference>
<accession>A0A6J7W5N1</accession>
<sequence length="175" mass="18936">MTTTLALTNQRDAVDRVIAMVLDGAPLRVAIGEAGVSVTTFNKWLQSDKEAATNYARATELRADLLADEALHLADGDGDPAKVRNQLTIRQWLAAKLNGKRYGDRIDLNVTQTIDIGSTLAEARARLRPVSDQSNVIDAQVIDSIDVSPLRALDKQSISRAVDVPTGNDVPDIFS</sequence>
<proteinExistence type="predicted"/>
<organism evidence="1">
    <name type="scientific">uncultured Caudovirales phage</name>
    <dbReference type="NCBI Taxonomy" id="2100421"/>
    <lineage>
        <taxon>Viruses</taxon>
        <taxon>Duplodnaviria</taxon>
        <taxon>Heunggongvirae</taxon>
        <taxon>Uroviricota</taxon>
        <taxon>Caudoviricetes</taxon>
        <taxon>Peduoviridae</taxon>
        <taxon>Maltschvirus</taxon>
        <taxon>Maltschvirus maltsch</taxon>
    </lineage>
</organism>
<dbReference type="EMBL" id="LR798196">
    <property type="protein sequence ID" value="CAB5144658.1"/>
    <property type="molecule type" value="Genomic_DNA"/>
</dbReference>
<gene>
    <name evidence="1" type="ORF">UFOVP147_25</name>
</gene>
<name>A0A6J7W5N1_9CAUD</name>
<reference evidence="1" key="1">
    <citation type="submission" date="2020-05" db="EMBL/GenBank/DDBJ databases">
        <authorList>
            <person name="Chiriac C."/>
            <person name="Salcher M."/>
            <person name="Ghai R."/>
            <person name="Kavagutti S V."/>
        </authorList>
    </citation>
    <scope>NUCLEOTIDE SEQUENCE</scope>
</reference>
<dbReference type="Gene3D" id="1.10.10.60">
    <property type="entry name" value="Homeodomain-like"/>
    <property type="match status" value="1"/>
</dbReference>
<evidence type="ECO:0000313" key="1">
    <source>
        <dbReference type="EMBL" id="CAB5144658.1"/>
    </source>
</evidence>
<protein>
    <recommendedName>
        <fullName evidence="2">Terminase small subunit</fullName>
    </recommendedName>
</protein>